<accession>A0A926HSW9</accession>
<keyword evidence="2" id="KW-0812">Transmembrane</keyword>
<feature type="transmembrane region" description="Helical" evidence="2">
    <location>
        <begin position="87"/>
        <end position="112"/>
    </location>
</feature>
<protein>
    <submittedName>
        <fullName evidence="3">YesL family protein</fullName>
    </submittedName>
</protein>
<comment type="caution">
    <text evidence="3">The sequence shown here is derived from an EMBL/GenBank/DDBJ whole genome shotgun (WGS) entry which is preliminary data.</text>
</comment>
<reference evidence="3" key="1">
    <citation type="submission" date="2020-08" db="EMBL/GenBank/DDBJ databases">
        <title>Genome public.</title>
        <authorList>
            <person name="Liu C."/>
            <person name="Sun Q."/>
        </authorList>
    </citation>
    <scope>NUCLEOTIDE SEQUENCE</scope>
    <source>
        <strain evidence="3">NSJ-40</strain>
    </source>
</reference>
<feature type="region of interest" description="Disordered" evidence="1">
    <location>
        <begin position="280"/>
        <end position="300"/>
    </location>
</feature>
<keyword evidence="4" id="KW-1185">Reference proteome</keyword>
<evidence type="ECO:0000256" key="1">
    <source>
        <dbReference type="SAM" id="MobiDB-lite"/>
    </source>
</evidence>
<dbReference type="AlphaFoldDB" id="A0A926HSW9"/>
<feature type="transmembrane region" description="Helical" evidence="2">
    <location>
        <begin position="133"/>
        <end position="154"/>
    </location>
</feature>
<dbReference type="InterPro" id="IPR006938">
    <property type="entry name" value="DUF624"/>
</dbReference>
<feature type="transmembrane region" description="Helical" evidence="2">
    <location>
        <begin position="205"/>
        <end position="229"/>
    </location>
</feature>
<proteinExistence type="predicted"/>
<dbReference type="Pfam" id="PF04854">
    <property type="entry name" value="DUF624"/>
    <property type="match status" value="1"/>
</dbReference>
<organism evidence="3 4">
    <name type="scientific">Yeguia hominis</name>
    <dbReference type="NCBI Taxonomy" id="2763662"/>
    <lineage>
        <taxon>Bacteria</taxon>
        <taxon>Bacillati</taxon>
        <taxon>Bacillota</taxon>
        <taxon>Clostridia</taxon>
        <taxon>Eubacteriales</taxon>
        <taxon>Yeguiaceae</taxon>
        <taxon>Yeguia</taxon>
    </lineage>
</organism>
<name>A0A926HSW9_9FIRM</name>
<keyword evidence="2" id="KW-0472">Membrane</keyword>
<dbReference type="RefSeq" id="WP_249320278.1">
    <property type="nucleotide sequence ID" value="NZ_JACRSN010000021.1"/>
</dbReference>
<dbReference type="Proteomes" id="UP000651482">
    <property type="component" value="Unassembled WGS sequence"/>
</dbReference>
<sequence length="330" mass="38302">MGFFSGIFGANYTKEGPGVSKDEPQKPPFIRFFQLYFRKFWKLIQLNLIFLVPALVVAVMMVFLYLGSFPVNLPVGENTISVDLWKWYVMPLPLILLSPFVPGLAYVTRNYVREEHAFVFSDFKDAVKGNWKFFLLNGVITYLCYFILSIALRFYSAMLSTNKVMIIPFAISILFALLFLFAQFYIPVMAITFELKFREIYKNGFIFAVLGLWRNFLLLIVFAAFAFYAVFISPIMLLLVILLVLFFLLLGFSTAMYTVNFVVYPLIEKYLLKPYLEKDQPEKDTDAASEEENSLERNALEPKQSEFVYVNGKLIRREEAEGTQVFDDRQ</sequence>
<evidence type="ECO:0000313" key="4">
    <source>
        <dbReference type="Proteomes" id="UP000651482"/>
    </source>
</evidence>
<evidence type="ECO:0000313" key="3">
    <source>
        <dbReference type="EMBL" id="MBC8534693.1"/>
    </source>
</evidence>
<feature type="transmembrane region" description="Helical" evidence="2">
    <location>
        <begin position="166"/>
        <end position="193"/>
    </location>
</feature>
<feature type="transmembrane region" description="Helical" evidence="2">
    <location>
        <begin position="235"/>
        <end position="263"/>
    </location>
</feature>
<dbReference type="EMBL" id="JACRSN010000021">
    <property type="protein sequence ID" value="MBC8534693.1"/>
    <property type="molecule type" value="Genomic_DNA"/>
</dbReference>
<evidence type="ECO:0000256" key="2">
    <source>
        <dbReference type="SAM" id="Phobius"/>
    </source>
</evidence>
<gene>
    <name evidence="3" type="ORF">IAG03_12000</name>
</gene>
<keyword evidence="2" id="KW-1133">Transmembrane helix</keyword>
<feature type="transmembrane region" description="Helical" evidence="2">
    <location>
        <begin position="46"/>
        <end position="67"/>
    </location>
</feature>